<feature type="binding site" evidence="12">
    <location>
        <position position="202"/>
    </location>
    <ligand>
        <name>CoA</name>
        <dbReference type="ChEBI" id="CHEBI:57287"/>
    </ligand>
</feature>
<name>A0A5B8G5U3_9RHOB</name>
<evidence type="ECO:0000256" key="9">
    <source>
        <dbReference type="ARBA" id="ARBA00031996"/>
    </source>
</evidence>
<evidence type="ECO:0000256" key="12">
    <source>
        <dbReference type="PIRSR" id="PIRSR603542-1"/>
    </source>
</evidence>
<comment type="subunit">
    <text evidence="4">EntB, EntD, EntE, and EntF form a multienzyme complex called enterobactin synthase.</text>
</comment>
<evidence type="ECO:0000256" key="13">
    <source>
        <dbReference type="PIRSR" id="PIRSR603542-2"/>
    </source>
</evidence>
<dbReference type="PRINTS" id="PR01399">
    <property type="entry name" value="ENTSNTHTASED"/>
</dbReference>
<evidence type="ECO:0000313" key="18">
    <source>
        <dbReference type="Proteomes" id="UP000305888"/>
    </source>
</evidence>
<dbReference type="RefSeq" id="WP_138576194.1">
    <property type="nucleotide sequence ID" value="NZ_CP040820.1"/>
</dbReference>
<evidence type="ECO:0000256" key="11">
    <source>
        <dbReference type="ARBA" id="ARBA00049191"/>
    </source>
</evidence>
<feature type="binding site" evidence="12">
    <location>
        <position position="96"/>
    </location>
    <ligand>
        <name>CoA</name>
        <dbReference type="ChEBI" id="CHEBI:57287"/>
    </ligand>
</feature>
<dbReference type="SUPFAM" id="SSF56214">
    <property type="entry name" value="4'-phosphopantetheinyl transferase"/>
    <property type="match status" value="1"/>
</dbReference>
<dbReference type="Proteomes" id="UP000305888">
    <property type="component" value="Plasmid pD4M1B"/>
</dbReference>
<proteinExistence type="inferred from homology"/>
<dbReference type="Pfam" id="PF17837">
    <property type="entry name" value="4PPT_N"/>
    <property type="match status" value="1"/>
</dbReference>
<evidence type="ECO:0000256" key="8">
    <source>
        <dbReference type="ARBA" id="ARBA00029894"/>
    </source>
</evidence>
<evidence type="ECO:0000256" key="5">
    <source>
        <dbReference type="ARBA" id="ARBA00019087"/>
    </source>
</evidence>
<dbReference type="OrthoDB" id="8210607at2"/>
<gene>
    <name evidence="17" type="ORF">FDP22_21310</name>
</gene>
<feature type="binding site" evidence="13">
    <location>
        <position position="154"/>
    </location>
    <ligand>
        <name>Mg(2+)</name>
        <dbReference type="ChEBI" id="CHEBI:18420"/>
    </ligand>
</feature>
<evidence type="ECO:0000256" key="3">
    <source>
        <dbReference type="ARBA" id="ARBA00008342"/>
    </source>
</evidence>
<feature type="binding site" evidence="12">
    <location>
        <position position="154"/>
    </location>
    <ligand>
        <name>CoA</name>
        <dbReference type="ChEBI" id="CHEBI:57287"/>
    </ligand>
</feature>
<comment type="function">
    <text evidence="1">Involved in the biosynthesis of the siderophore enterobactin (enterochelin), which is a macrocyclic trimeric lactone of N-(2,3-dihydroxybenzoyl)-serine. The serine trilactone serves as a scaffolding for the three catechol functionalities that provide hexadentate coordination for the tightly ligated iron(2+) atoms. Plays an essential role in the assembly of the enterobactin by catalyzing the transfer of the 4'-phosphopantetheine (Ppant) moiety from coenzyme A to the apo-domains of both EntB (ArCP domain) and EntF (PCP domain) to yield their holo-forms which make them competent for the activation of 2,3-dihydroxybenzoate (DHB) and L-serine, respectively.</text>
</comment>
<feature type="binding site" evidence="13">
    <location>
        <position position="156"/>
    </location>
    <ligand>
        <name>Mg(2+)</name>
        <dbReference type="ChEBI" id="CHEBI:18420"/>
    </ligand>
</feature>
<keyword evidence="13" id="KW-0460">Magnesium</keyword>
<dbReference type="InterPro" id="IPR003542">
    <property type="entry name" value="Enbac_synth_compD-like"/>
</dbReference>
<keyword evidence="18" id="KW-1185">Reference proteome</keyword>
<dbReference type="EMBL" id="CP040820">
    <property type="protein sequence ID" value="QDL94413.1"/>
    <property type="molecule type" value="Genomic_DNA"/>
</dbReference>
<dbReference type="GO" id="GO:0008897">
    <property type="term" value="F:holo-[acyl-carrier-protein] synthase activity"/>
    <property type="evidence" value="ECO:0007669"/>
    <property type="project" value="InterPro"/>
</dbReference>
<dbReference type="UniPathway" id="UPA00017"/>
<feature type="binding site" evidence="12">
    <location>
        <position position="88"/>
    </location>
    <ligand>
        <name>CoA</name>
        <dbReference type="ChEBI" id="CHEBI:57287"/>
    </ligand>
</feature>
<keyword evidence="13" id="KW-0479">Metal-binding</keyword>
<comment type="catalytic activity">
    <reaction evidence="11">
        <text>apo-[peptidyl-carrier protein] + CoA = holo-[peptidyl-carrier protein] + adenosine 3',5'-bisphosphate + H(+)</text>
        <dbReference type="Rhea" id="RHEA:46228"/>
        <dbReference type="Rhea" id="RHEA-COMP:11479"/>
        <dbReference type="Rhea" id="RHEA-COMP:11480"/>
        <dbReference type="ChEBI" id="CHEBI:15378"/>
        <dbReference type="ChEBI" id="CHEBI:29999"/>
        <dbReference type="ChEBI" id="CHEBI:57287"/>
        <dbReference type="ChEBI" id="CHEBI:58343"/>
        <dbReference type="ChEBI" id="CHEBI:64479"/>
    </reaction>
</comment>
<evidence type="ECO:0000256" key="2">
    <source>
        <dbReference type="ARBA" id="ARBA00004993"/>
    </source>
</evidence>
<evidence type="ECO:0000256" key="10">
    <source>
        <dbReference type="ARBA" id="ARBA00049176"/>
    </source>
</evidence>
<dbReference type="Pfam" id="PF01648">
    <property type="entry name" value="ACPS"/>
    <property type="match status" value="1"/>
</dbReference>
<comment type="cofactor">
    <cofactor evidence="13">
        <name>Mg(2+)</name>
        <dbReference type="ChEBI" id="CHEBI:18420"/>
    </cofactor>
</comment>
<evidence type="ECO:0000256" key="6">
    <source>
        <dbReference type="ARBA" id="ARBA00022679"/>
    </source>
</evidence>
<dbReference type="GO" id="GO:0000287">
    <property type="term" value="F:magnesium ion binding"/>
    <property type="evidence" value="ECO:0007669"/>
    <property type="project" value="InterPro"/>
</dbReference>
<keyword evidence="7" id="KW-0259">Enterobactin biosynthesis</keyword>
<dbReference type="PANTHER" id="PTHR38096:SF1">
    <property type="entry name" value="ENTEROBACTIN SYNTHASE COMPONENT D"/>
    <property type="match status" value="1"/>
</dbReference>
<sequence length="266" mass="27435">MSPQAGGAALRIDRLEARPPLPAPAGLVFRACSFERPGQGAAGPLRAEHGGADRDGPGAGGHPPEQEGVEAPLRVALPESLHRAVAGRRAEFLAGRLCAMAALRALTGVAAPVPVGPGRAPLWPEGVAGSLTHSGGRALAVVGRAAEWPFLGLDLEPVMTDARAAPLADSILAPGDAEQCPPGIGPGAFTTLVFCAKEAVYKAVYPRVRRVVDFQEARVLGVWPGEGRIELAFEETVRAPGVTGRVFALRYAFDGQACISLAAEGP</sequence>
<evidence type="ECO:0000313" key="17">
    <source>
        <dbReference type="EMBL" id="QDL94413.1"/>
    </source>
</evidence>
<dbReference type="InterPro" id="IPR008278">
    <property type="entry name" value="4-PPantetheinyl_Trfase_dom"/>
</dbReference>
<comment type="pathway">
    <text evidence="2">Siderophore biosynthesis; enterobactin biosynthesis.</text>
</comment>
<reference evidence="17 18" key="1">
    <citation type="submission" date="2019-06" db="EMBL/GenBank/DDBJ databases">
        <title>Genome sequence of Rhodobacteraceae bacterium D4M1.</title>
        <authorList>
            <person name="Cao J."/>
        </authorList>
    </citation>
    <scope>NUCLEOTIDE SEQUENCE [LARGE SCALE GENOMIC DNA]</scope>
    <source>
        <strain evidence="17 18">D4M1</strain>
        <plasmid evidence="18">pd4m1b</plasmid>
    </source>
</reference>
<dbReference type="GO" id="GO:0009239">
    <property type="term" value="P:enterobactin biosynthetic process"/>
    <property type="evidence" value="ECO:0007669"/>
    <property type="project" value="UniProtKB-UniPathway"/>
</dbReference>
<feature type="compositionally biased region" description="Basic and acidic residues" evidence="14">
    <location>
        <begin position="46"/>
        <end position="56"/>
    </location>
</feature>
<protein>
    <recommendedName>
        <fullName evidence="5">Enterobactin synthase component D</fullName>
    </recommendedName>
    <alternativeName>
        <fullName evidence="8">4'-phosphopantetheinyl transferase EntD</fullName>
    </alternativeName>
    <alternativeName>
        <fullName evidence="9">Enterochelin synthase D</fullName>
    </alternativeName>
</protein>
<evidence type="ECO:0000256" key="14">
    <source>
        <dbReference type="SAM" id="MobiDB-lite"/>
    </source>
</evidence>
<evidence type="ECO:0000259" key="15">
    <source>
        <dbReference type="Pfam" id="PF01648"/>
    </source>
</evidence>
<feature type="region of interest" description="Disordered" evidence="14">
    <location>
        <begin position="39"/>
        <end position="67"/>
    </location>
</feature>
<geneLocation type="plasmid" evidence="18">
    <name>pd4m1b</name>
</geneLocation>
<dbReference type="PANTHER" id="PTHR38096">
    <property type="entry name" value="ENTEROBACTIN SYNTHASE COMPONENT D"/>
    <property type="match status" value="1"/>
</dbReference>
<feature type="domain" description="4'-phosphopantetheinyl transferase N-terminal" evidence="16">
    <location>
        <begin position="80"/>
        <end position="142"/>
    </location>
</feature>
<feature type="domain" description="4'-phosphopantetheinyl transferase" evidence="15">
    <location>
        <begin position="151"/>
        <end position="230"/>
    </location>
</feature>
<evidence type="ECO:0000256" key="4">
    <source>
        <dbReference type="ARBA" id="ARBA00011503"/>
    </source>
</evidence>
<evidence type="ECO:0000256" key="7">
    <source>
        <dbReference type="ARBA" id="ARBA00023191"/>
    </source>
</evidence>
<comment type="catalytic activity">
    <reaction evidence="10">
        <text>apo-[aryl-carrier protein] + CoA = holo-[aryl-carrier protein] + adenosine 3',5'-bisphosphate + H(+)</text>
        <dbReference type="Rhea" id="RHEA:48404"/>
        <dbReference type="Rhea" id="RHEA-COMP:15903"/>
        <dbReference type="Rhea" id="RHEA-COMP:17557"/>
        <dbReference type="ChEBI" id="CHEBI:15378"/>
        <dbReference type="ChEBI" id="CHEBI:29999"/>
        <dbReference type="ChEBI" id="CHEBI:57287"/>
        <dbReference type="ChEBI" id="CHEBI:58343"/>
        <dbReference type="ChEBI" id="CHEBI:64479"/>
    </reaction>
</comment>
<dbReference type="AlphaFoldDB" id="A0A5B8G5U3"/>
<dbReference type="KEGG" id="ppru:FDP22_21310"/>
<dbReference type="Gene3D" id="3.90.470.20">
    <property type="entry name" value="4'-phosphopantetheinyl transferase domain"/>
    <property type="match status" value="1"/>
</dbReference>
<evidence type="ECO:0000259" key="16">
    <source>
        <dbReference type="Pfam" id="PF17837"/>
    </source>
</evidence>
<evidence type="ECO:0000256" key="1">
    <source>
        <dbReference type="ARBA" id="ARBA00003937"/>
    </source>
</evidence>
<organism evidence="17 18">
    <name type="scientific">Paroceanicella profunda</name>
    <dbReference type="NCBI Taxonomy" id="2579971"/>
    <lineage>
        <taxon>Bacteria</taxon>
        <taxon>Pseudomonadati</taxon>
        <taxon>Pseudomonadota</taxon>
        <taxon>Alphaproteobacteria</taxon>
        <taxon>Rhodobacterales</taxon>
        <taxon>Paracoccaceae</taxon>
        <taxon>Paroceanicella</taxon>
    </lineage>
</organism>
<feature type="binding site" evidence="12">
    <location>
        <position position="198"/>
    </location>
    <ligand>
        <name>CoA</name>
        <dbReference type="ChEBI" id="CHEBI:57287"/>
    </ligand>
</feature>
<feature type="binding site" evidence="12">
    <location>
        <begin position="132"/>
        <end position="133"/>
    </location>
    <ligand>
        <name>CoA</name>
        <dbReference type="ChEBI" id="CHEBI:57287"/>
    </ligand>
</feature>
<dbReference type="GO" id="GO:0009366">
    <property type="term" value="C:enterobactin synthetase complex"/>
    <property type="evidence" value="ECO:0007669"/>
    <property type="project" value="InterPro"/>
</dbReference>
<dbReference type="InterPro" id="IPR041354">
    <property type="entry name" value="4PPT_N"/>
</dbReference>
<comment type="similarity">
    <text evidence="3">Belongs to the P-Pant transferase superfamily. EntD family.</text>
</comment>
<dbReference type="InterPro" id="IPR037143">
    <property type="entry name" value="4-PPantetheinyl_Trfase_dom_sf"/>
</dbReference>
<dbReference type="GO" id="GO:0005886">
    <property type="term" value="C:plasma membrane"/>
    <property type="evidence" value="ECO:0007669"/>
    <property type="project" value="TreeGrafter"/>
</dbReference>
<keyword evidence="17" id="KW-0614">Plasmid</keyword>
<keyword evidence="6 17" id="KW-0808">Transferase</keyword>
<accession>A0A5B8G5U3</accession>